<evidence type="ECO:0000256" key="1">
    <source>
        <dbReference type="SAM" id="MobiDB-lite"/>
    </source>
</evidence>
<protein>
    <recommendedName>
        <fullName evidence="5">DUF4190 domain-containing protein</fullName>
    </recommendedName>
</protein>
<feature type="transmembrane region" description="Helical" evidence="2">
    <location>
        <begin position="124"/>
        <end position="148"/>
    </location>
</feature>
<dbReference type="EMBL" id="JAAGKO020000033">
    <property type="protein sequence ID" value="MDI5965288.1"/>
    <property type="molecule type" value="Genomic_DNA"/>
</dbReference>
<name>A0ABT6W3G4_9ACTN</name>
<comment type="caution">
    <text evidence="3">The sequence shown here is derived from an EMBL/GenBank/DDBJ whole genome shotgun (WGS) entry which is preliminary data.</text>
</comment>
<feature type="compositionally biased region" description="Pro residues" evidence="1">
    <location>
        <begin position="1"/>
        <end position="13"/>
    </location>
</feature>
<keyword evidence="4" id="KW-1185">Reference proteome</keyword>
<evidence type="ECO:0000313" key="3">
    <source>
        <dbReference type="EMBL" id="MDI5965288.1"/>
    </source>
</evidence>
<organism evidence="3 4">
    <name type="scientific">Streptantibioticus silvisoli</name>
    <dbReference type="NCBI Taxonomy" id="2705255"/>
    <lineage>
        <taxon>Bacteria</taxon>
        <taxon>Bacillati</taxon>
        <taxon>Actinomycetota</taxon>
        <taxon>Actinomycetes</taxon>
        <taxon>Kitasatosporales</taxon>
        <taxon>Streptomycetaceae</taxon>
        <taxon>Streptantibioticus</taxon>
    </lineage>
</organism>
<gene>
    <name evidence="3" type="ORF">POF43_021610</name>
</gene>
<reference evidence="3 4" key="1">
    <citation type="submission" date="2023-05" db="EMBL/GenBank/DDBJ databases">
        <title>Streptantibioticus silvisoli sp. nov., acidotolerant actinomycetes 1 from pine litter.</title>
        <authorList>
            <person name="Swiecimska M."/>
            <person name="Golinska P."/>
            <person name="Sangal V."/>
            <person name="Wachnowicz B."/>
            <person name="Goodfellow M."/>
        </authorList>
    </citation>
    <scope>NUCLEOTIDE SEQUENCE [LARGE SCALE GENOMIC DNA]</scope>
    <source>
        <strain evidence="3 4">SL54</strain>
    </source>
</reference>
<feature type="region of interest" description="Disordered" evidence="1">
    <location>
        <begin position="1"/>
        <end position="31"/>
    </location>
</feature>
<keyword evidence="2" id="KW-0812">Transmembrane</keyword>
<evidence type="ECO:0000256" key="2">
    <source>
        <dbReference type="SAM" id="Phobius"/>
    </source>
</evidence>
<dbReference type="Proteomes" id="UP001156398">
    <property type="component" value="Unassembled WGS sequence"/>
</dbReference>
<proteinExistence type="predicted"/>
<evidence type="ECO:0000313" key="4">
    <source>
        <dbReference type="Proteomes" id="UP001156398"/>
    </source>
</evidence>
<keyword evidence="2" id="KW-0472">Membrane</keyword>
<feature type="transmembrane region" description="Helical" evidence="2">
    <location>
        <begin position="75"/>
        <end position="104"/>
    </location>
</feature>
<accession>A0ABT6W3G4</accession>
<keyword evidence="2" id="KW-1133">Transmembrane helix</keyword>
<evidence type="ECO:0008006" key="5">
    <source>
        <dbReference type="Google" id="ProtNLM"/>
    </source>
</evidence>
<dbReference type="RefSeq" id="WP_271323726.1">
    <property type="nucleotide sequence ID" value="NZ_JAAGKO020000033.1"/>
</dbReference>
<sequence length="305" mass="30265">MSDESPPPQPGVPPAWQGTGGYGAPGPYGPSGPAGPYGPYAPYGGYPPYGPAGYGAGWPGWPPQAPRNKLGTSSLVLGIVGAAAGLTVVGSLLGVPLGVLALVFGIVGRRRARRGGATNGGQALAGAILGGVAAAVSVVLLVVVAVHLDHDLPAKDPKVALTSSRGAADQPLAPATTATYADGTWVTAGVPRRFTPPADARGHTPGASAYEVGVTVDETGPGDLALSGYGWQADALEPGGGQRRLKLITAADGPLSHDFPAAVGSGDTVKVDFAFDVPAGADAVGFGFRPAPRFAGAHWLLHPGA</sequence>